<feature type="compositionally biased region" description="Basic and acidic residues" evidence="6">
    <location>
        <begin position="368"/>
        <end position="385"/>
    </location>
</feature>
<feature type="region of interest" description="Disordered" evidence="6">
    <location>
        <begin position="250"/>
        <end position="398"/>
    </location>
</feature>
<proteinExistence type="predicted"/>
<evidence type="ECO:0000313" key="9">
    <source>
        <dbReference type="Proteomes" id="UP001596011"/>
    </source>
</evidence>
<feature type="compositionally biased region" description="Low complexity" evidence="6">
    <location>
        <begin position="151"/>
        <end position="165"/>
    </location>
</feature>
<keyword evidence="2" id="KW-0479">Metal-binding</keyword>
<dbReference type="SUPFAM" id="SSF50249">
    <property type="entry name" value="Nucleic acid-binding proteins"/>
    <property type="match status" value="1"/>
</dbReference>
<evidence type="ECO:0000256" key="6">
    <source>
        <dbReference type="SAM" id="MobiDB-lite"/>
    </source>
</evidence>
<keyword evidence="9" id="KW-1185">Reference proteome</keyword>
<feature type="compositionally biased region" description="Acidic residues" evidence="6">
    <location>
        <begin position="250"/>
        <end position="272"/>
    </location>
</feature>
<accession>A0ABV9HFZ7</accession>
<organism evidence="8 9">
    <name type="scientific">Promicromonospora alba</name>
    <dbReference type="NCBI Taxonomy" id="1616110"/>
    <lineage>
        <taxon>Bacteria</taxon>
        <taxon>Bacillati</taxon>
        <taxon>Actinomycetota</taxon>
        <taxon>Actinomycetes</taxon>
        <taxon>Micrococcales</taxon>
        <taxon>Promicromonosporaceae</taxon>
        <taxon>Promicromonospora</taxon>
    </lineage>
</organism>
<evidence type="ECO:0000256" key="5">
    <source>
        <dbReference type="ARBA" id="ARBA00022884"/>
    </source>
</evidence>
<keyword evidence="5" id="KW-0694">RNA-binding</keyword>
<comment type="cofactor">
    <cofactor evidence="1">
        <name>Mg(2+)</name>
        <dbReference type="ChEBI" id="CHEBI:18420"/>
    </cofactor>
</comment>
<evidence type="ECO:0000256" key="4">
    <source>
        <dbReference type="ARBA" id="ARBA00022842"/>
    </source>
</evidence>
<evidence type="ECO:0000313" key="8">
    <source>
        <dbReference type="EMBL" id="MFC4628752.1"/>
    </source>
</evidence>
<feature type="compositionally biased region" description="Basic residues" evidence="6">
    <location>
        <begin position="386"/>
        <end position="398"/>
    </location>
</feature>
<gene>
    <name evidence="8" type="ORF">ACFO6V_10945</name>
</gene>
<dbReference type="SMART" id="SM00316">
    <property type="entry name" value="S1"/>
    <property type="match status" value="1"/>
</dbReference>
<name>A0ABV9HFZ7_9MICO</name>
<dbReference type="NCBIfam" id="TIGR00757">
    <property type="entry name" value="RNaseEG"/>
    <property type="match status" value="1"/>
</dbReference>
<dbReference type="PROSITE" id="PS50126">
    <property type="entry name" value="S1"/>
    <property type="match status" value="1"/>
</dbReference>
<feature type="compositionally biased region" description="Basic residues" evidence="6">
    <location>
        <begin position="169"/>
        <end position="178"/>
    </location>
</feature>
<dbReference type="PANTHER" id="PTHR30001:SF0">
    <property type="entry name" value="RIBONUCLEASE G"/>
    <property type="match status" value="1"/>
</dbReference>
<feature type="compositionally biased region" description="Acidic residues" evidence="6">
    <location>
        <begin position="296"/>
        <end position="341"/>
    </location>
</feature>
<sequence>MVEAGPVEGAPEAPAAAAPAEEPSATEAPAEQTPRTRGRRSSRRPAAEPTVAPAAETPAAEEPAQPTVSPAATTSGTRVPRLATTALLFQAPDESAARRSRRAQAPAGPPRPQDLTPTFARPVARPVEPAVEAPARAAEPAAEPRSERVAEAAPEPQAASEAPAEPRARRSGSRRAVRRTGGPSIEPAVRPEAQDSAPSTQADAVEPVADTSAAAPVRETSAAVPYFVAAELSEDDAAAVDEVGAIEDELAAEGVELEELAPADFEEYDDEEVRPSRRRRRRGGRGRRGGRANRLDDEDDSADEEQDDDADEDAQASDEDDDEQDSAQDAADGEGDGEGEGEGGSRRRRRRRRGTRGERAEAAAVRSTRTDEVTALKGSTRLEAKRQRRREGRDHGRRRQIITEAEFLARRESVQRSMIVREKDGRTQIAVLEDGVLVEHYVSQQSQASMAGNVYLGRVQNVLPSMEAAFVDVGKGRNAVLYAGEVNWDAAGLEGQPRRIEQALKSGDSVLVQVTKDPIGHKGARLTSQVTLAGRYLVFVPGGGMTGISRKLPDTERSRLKKILREVVPEGAGVIVRTAAEGASEDELRADVERLQGQWDAIQEKSKKANAPALLQGEPDMAIRVVRDIFNDDFSSLVVQGEGAWDEIAHYVEELAPDLRERVSKWVENTDVFHVHRVDEQLAKGMDRKVWLPSGGSLVIDRTEAMTVVDVNTGKFTGAGGTLEETVTRNNLEAAEEIVRQLRLRDIGGIIVIDFIDMVLESNRDLVLRRLVECLGRDRTKHQVAEVTSLGLVQMTRKRVGQGLVEAFSETCEHCKGRGFIVHEEPIEKSGNGMASGGAPASSDEGPRSPRARRKRGKEGSKVAPVPETTPVASLPEERSEAREAVKATLATIAAAAQHAHETKEPSDDGPATLDEIQLPSAGASSTAPASASPGSAASPDSPDSAGSPADAARSASDAPEGGSDTGQSEPPKGAGDEVA</sequence>
<feature type="compositionally biased region" description="Polar residues" evidence="6">
    <location>
        <begin position="68"/>
        <end position="77"/>
    </location>
</feature>
<dbReference type="CDD" id="cd04453">
    <property type="entry name" value="S1_RNase_E"/>
    <property type="match status" value="1"/>
</dbReference>
<keyword evidence="4" id="KW-0460">Magnesium</keyword>
<feature type="compositionally biased region" description="Basic and acidic residues" evidence="6">
    <location>
        <begin position="876"/>
        <end position="886"/>
    </location>
</feature>
<keyword evidence="3" id="KW-0378">Hydrolase</keyword>
<evidence type="ECO:0000256" key="1">
    <source>
        <dbReference type="ARBA" id="ARBA00001946"/>
    </source>
</evidence>
<dbReference type="Pfam" id="PF10150">
    <property type="entry name" value="RNase_E_G"/>
    <property type="match status" value="1"/>
</dbReference>
<feature type="compositionally biased region" description="Low complexity" evidence="6">
    <location>
        <begin position="47"/>
        <end position="67"/>
    </location>
</feature>
<dbReference type="InterPro" id="IPR012340">
    <property type="entry name" value="NA-bd_OB-fold"/>
</dbReference>
<feature type="compositionally biased region" description="Low complexity" evidence="6">
    <location>
        <begin position="120"/>
        <end position="141"/>
    </location>
</feature>
<dbReference type="InterPro" id="IPR019307">
    <property type="entry name" value="RNA-bd_AU-1/RNase_E/G"/>
</dbReference>
<dbReference type="InterPro" id="IPR003029">
    <property type="entry name" value="S1_domain"/>
</dbReference>
<dbReference type="Gene3D" id="2.40.50.140">
    <property type="entry name" value="Nucleic acid-binding proteins"/>
    <property type="match status" value="1"/>
</dbReference>
<dbReference type="Proteomes" id="UP001596011">
    <property type="component" value="Unassembled WGS sequence"/>
</dbReference>
<feature type="region of interest" description="Disordered" evidence="6">
    <location>
        <begin position="1"/>
        <end position="219"/>
    </location>
</feature>
<feature type="region of interest" description="Disordered" evidence="6">
    <location>
        <begin position="828"/>
        <end position="980"/>
    </location>
</feature>
<feature type="compositionally biased region" description="Low complexity" evidence="6">
    <location>
        <begin position="1"/>
        <end position="35"/>
    </location>
</feature>
<feature type="compositionally biased region" description="Low complexity" evidence="6">
    <location>
        <begin position="887"/>
        <end position="898"/>
    </location>
</feature>
<feature type="compositionally biased region" description="Low complexity" evidence="6">
    <location>
        <begin position="920"/>
        <end position="960"/>
    </location>
</feature>
<evidence type="ECO:0000256" key="3">
    <source>
        <dbReference type="ARBA" id="ARBA00022801"/>
    </source>
</evidence>
<reference evidence="9" key="1">
    <citation type="journal article" date="2019" name="Int. J. Syst. Evol. Microbiol.">
        <title>The Global Catalogue of Microorganisms (GCM) 10K type strain sequencing project: providing services to taxonomists for standard genome sequencing and annotation.</title>
        <authorList>
            <consortium name="The Broad Institute Genomics Platform"/>
            <consortium name="The Broad Institute Genome Sequencing Center for Infectious Disease"/>
            <person name="Wu L."/>
            <person name="Ma J."/>
        </authorList>
    </citation>
    <scope>NUCLEOTIDE SEQUENCE [LARGE SCALE GENOMIC DNA]</scope>
    <source>
        <strain evidence="9">CCUG 42722</strain>
    </source>
</reference>
<evidence type="ECO:0000259" key="7">
    <source>
        <dbReference type="PROSITE" id="PS50126"/>
    </source>
</evidence>
<dbReference type="InterPro" id="IPR004659">
    <property type="entry name" value="RNase_E/G"/>
</dbReference>
<dbReference type="EMBL" id="JBHSFI010000003">
    <property type="protein sequence ID" value="MFC4628752.1"/>
    <property type="molecule type" value="Genomic_DNA"/>
</dbReference>
<dbReference type="PANTHER" id="PTHR30001">
    <property type="entry name" value="RIBONUCLEASE"/>
    <property type="match status" value="1"/>
</dbReference>
<feature type="domain" description="S1 motif" evidence="7">
    <location>
        <begin position="452"/>
        <end position="535"/>
    </location>
</feature>
<feature type="compositionally biased region" description="Basic residues" evidence="6">
    <location>
        <begin position="276"/>
        <end position="291"/>
    </location>
</feature>
<evidence type="ECO:0000256" key="2">
    <source>
        <dbReference type="ARBA" id="ARBA00022723"/>
    </source>
</evidence>
<protein>
    <submittedName>
        <fullName evidence="8">Rne/Rng family ribonuclease</fullName>
    </submittedName>
</protein>
<comment type="caution">
    <text evidence="8">The sequence shown here is derived from an EMBL/GenBank/DDBJ whole genome shotgun (WGS) entry which is preliminary data.</text>
</comment>